<dbReference type="RefSeq" id="WP_033518840.1">
    <property type="nucleotide sequence ID" value="NZ_CAUPKV010000024.1"/>
</dbReference>
<dbReference type="Proteomes" id="UP000029033">
    <property type="component" value="Unassembled WGS sequence"/>
</dbReference>
<comment type="caution">
    <text evidence="1">The sequence shown here is derived from an EMBL/GenBank/DDBJ whole genome shotgun (WGS) entry which is preliminary data.</text>
</comment>
<dbReference type="GeneID" id="85166612"/>
<evidence type="ECO:0000313" key="2">
    <source>
        <dbReference type="Proteomes" id="UP000029033"/>
    </source>
</evidence>
<reference evidence="1 2" key="1">
    <citation type="submission" date="2014-03" db="EMBL/GenBank/DDBJ databases">
        <title>Genomics of Bifidobacteria.</title>
        <authorList>
            <person name="Ventura M."/>
            <person name="Milani C."/>
            <person name="Lugli G.A."/>
        </authorList>
    </citation>
    <scope>NUCLEOTIDE SEQUENCE [LARGE SCALE GENOMIC DNA]</scope>
    <source>
        <strain evidence="1 2">LMG 21589</strain>
    </source>
</reference>
<dbReference type="AlphaFoldDB" id="A0A087D3A3"/>
<organism evidence="1 2">
    <name type="scientific">Bifidobacterium scardovii</name>
    <dbReference type="NCBI Taxonomy" id="158787"/>
    <lineage>
        <taxon>Bacteria</taxon>
        <taxon>Bacillati</taxon>
        <taxon>Actinomycetota</taxon>
        <taxon>Actinomycetes</taxon>
        <taxon>Bifidobacteriales</taxon>
        <taxon>Bifidobacteriaceae</taxon>
        <taxon>Bifidobacterium</taxon>
    </lineage>
</organism>
<accession>A0A087D3A3</accession>
<name>A0A087D3A3_9BIFI</name>
<evidence type="ECO:0000313" key="1">
    <source>
        <dbReference type="EMBL" id="KFI90003.1"/>
    </source>
</evidence>
<sequence length="64" mass="6910">MVRTTLDFAEKYLLKTEIISVPVSPDGADTTGADPERGAAAGDRYAIGYRTDGYRSDGYRAGSY</sequence>
<protein>
    <submittedName>
        <fullName evidence="1">Uncharacterized protein</fullName>
    </submittedName>
</protein>
<dbReference type="EMBL" id="JGZO01000034">
    <property type="protein sequence ID" value="KFI90003.1"/>
    <property type="molecule type" value="Genomic_DNA"/>
</dbReference>
<gene>
    <name evidence="1" type="ORF">BSCA_0338</name>
</gene>
<keyword evidence="2" id="KW-1185">Reference proteome</keyword>
<proteinExistence type="predicted"/>